<feature type="domain" description="B box-type" evidence="2">
    <location>
        <begin position="14"/>
        <end position="57"/>
    </location>
</feature>
<dbReference type="GO" id="GO:0061630">
    <property type="term" value="F:ubiquitin protein ligase activity"/>
    <property type="evidence" value="ECO:0007669"/>
    <property type="project" value="TreeGrafter"/>
</dbReference>
<dbReference type="PANTHER" id="PTHR25462:SF291">
    <property type="entry name" value="E3 UBIQUITIN-PROTEIN LIGASE TRIM45"/>
    <property type="match status" value="1"/>
</dbReference>
<evidence type="ECO:0000259" key="2">
    <source>
        <dbReference type="PROSITE" id="PS50119"/>
    </source>
</evidence>
<gene>
    <name evidence="3" type="ORF">SMN809_LOCUS28025</name>
</gene>
<sequence>VVHIKELDSNGNDLRLIFCPIHKNETLKYFCATCNMPICSTCATTDHGRVGHEFISLSDAGK</sequence>
<dbReference type="Proteomes" id="UP000676336">
    <property type="component" value="Unassembled WGS sequence"/>
</dbReference>
<keyword evidence="1" id="KW-0863">Zinc-finger</keyword>
<dbReference type="AlphaFoldDB" id="A0A8S2URB7"/>
<dbReference type="Pfam" id="PF00643">
    <property type="entry name" value="zf-B_box"/>
    <property type="match status" value="1"/>
</dbReference>
<dbReference type="InterPro" id="IPR047153">
    <property type="entry name" value="TRIM45/56/19-like"/>
</dbReference>
<dbReference type="Gene3D" id="3.30.160.60">
    <property type="entry name" value="Classic Zinc Finger"/>
    <property type="match status" value="1"/>
</dbReference>
<organism evidence="3 4">
    <name type="scientific">Rotaria magnacalcarata</name>
    <dbReference type="NCBI Taxonomy" id="392030"/>
    <lineage>
        <taxon>Eukaryota</taxon>
        <taxon>Metazoa</taxon>
        <taxon>Spiralia</taxon>
        <taxon>Gnathifera</taxon>
        <taxon>Rotifera</taxon>
        <taxon>Eurotatoria</taxon>
        <taxon>Bdelloidea</taxon>
        <taxon>Philodinida</taxon>
        <taxon>Philodinidae</taxon>
        <taxon>Rotaria</taxon>
    </lineage>
</organism>
<reference evidence="3" key="1">
    <citation type="submission" date="2021-02" db="EMBL/GenBank/DDBJ databases">
        <authorList>
            <person name="Nowell W R."/>
        </authorList>
    </citation>
    <scope>NUCLEOTIDE SEQUENCE</scope>
</reference>
<dbReference type="InterPro" id="IPR000315">
    <property type="entry name" value="Znf_B-box"/>
</dbReference>
<comment type="caution">
    <text evidence="3">The sequence shown here is derived from an EMBL/GenBank/DDBJ whole genome shotgun (WGS) entry which is preliminary data.</text>
</comment>
<keyword evidence="1" id="KW-0479">Metal-binding</keyword>
<dbReference type="SUPFAM" id="SSF57845">
    <property type="entry name" value="B-box zinc-binding domain"/>
    <property type="match status" value="1"/>
</dbReference>
<dbReference type="PROSITE" id="PS50119">
    <property type="entry name" value="ZF_BBOX"/>
    <property type="match status" value="1"/>
</dbReference>
<name>A0A8S2URB7_9BILA</name>
<accession>A0A8S2URB7</accession>
<dbReference type="PANTHER" id="PTHR25462">
    <property type="entry name" value="BONUS, ISOFORM C-RELATED"/>
    <property type="match status" value="1"/>
</dbReference>
<dbReference type="SMART" id="SM00336">
    <property type="entry name" value="BBOX"/>
    <property type="match status" value="1"/>
</dbReference>
<dbReference type="EMBL" id="CAJOBI010045626">
    <property type="protein sequence ID" value="CAF4346144.1"/>
    <property type="molecule type" value="Genomic_DNA"/>
</dbReference>
<protein>
    <recommendedName>
        <fullName evidence="2">B box-type domain-containing protein</fullName>
    </recommendedName>
</protein>
<proteinExistence type="predicted"/>
<keyword evidence="1" id="KW-0862">Zinc</keyword>
<evidence type="ECO:0000313" key="4">
    <source>
        <dbReference type="Proteomes" id="UP000676336"/>
    </source>
</evidence>
<dbReference type="GO" id="GO:0008270">
    <property type="term" value="F:zinc ion binding"/>
    <property type="evidence" value="ECO:0007669"/>
    <property type="project" value="UniProtKB-KW"/>
</dbReference>
<evidence type="ECO:0000256" key="1">
    <source>
        <dbReference type="PROSITE-ProRule" id="PRU00024"/>
    </source>
</evidence>
<feature type="non-terminal residue" evidence="3">
    <location>
        <position position="1"/>
    </location>
</feature>
<evidence type="ECO:0000313" key="3">
    <source>
        <dbReference type="EMBL" id="CAF4346144.1"/>
    </source>
</evidence>